<evidence type="ECO:0000313" key="3">
    <source>
        <dbReference type="EMBL" id="GEU79371.1"/>
    </source>
</evidence>
<keyword evidence="3" id="KW-0808">Transferase</keyword>
<keyword evidence="3" id="KW-0695">RNA-directed DNA polymerase</keyword>
<dbReference type="Pfam" id="PF22936">
    <property type="entry name" value="Pol_BBD"/>
    <property type="match status" value="1"/>
</dbReference>
<evidence type="ECO:0000259" key="2">
    <source>
        <dbReference type="Pfam" id="PF22936"/>
    </source>
</evidence>
<sequence>MTHAAIRKLVVDSVATALEAQAATMENTNNPNRNSRLRRTHIARKCTYGKFMSCQPFYFNGTDGSVGHIHWFKQTESVFSCSNCAKKNKVKFTINTLTEEALFWWNSFAQPIRVKEAYKITYGSQPSDNSKKDKIQRPSSSTQKNKVEAYPKTVKSSLKNKNYVVEPKGTAIVQHSKLNDLCNCCMLSDNHDLCVLNVINDVNGRSKSNSIKNNSKRKVWKLTGKVFANIRYTWRPTGGTFTIVGNAFPLTRITTTTEVPLRKPAALEIDAPKPVVTLVYSRKPRKSKTNDPVVQIVLWYFDSGCSKHMTGDRSQLANFVNKFLGKVKFRNDHVAKIIGYGDYHIGNVTILRVYYVEGLGYNLFSIGRFYDSNLKVSFSQHICFIRNLEGDDLLTGSPQRLSHGYGIDVCHLNFVAPEPPESTGSPSSTTVNQDVPSPSNSQTTSKTHSPIISNDVEEENHELDITYMNNDPFFEIPIPENDYESSCSDVIPTVVYTVAPNSEHITK</sequence>
<dbReference type="EMBL" id="BKCJ010007860">
    <property type="protein sequence ID" value="GEU79371.1"/>
    <property type="molecule type" value="Genomic_DNA"/>
</dbReference>
<gene>
    <name evidence="3" type="ORF">Tci_051349</name>
</gene>
<name>A0A6L2MZH7_TANCI</name>
<feature type="compositionally biased region" description="Low complexity" evidence="1">
    <location>
        <begin position="421"/>
        <end position="430"/>
    </location>
</feature>
<proteinExistence type="predicted"/>
<dbReference type="GO" id="GO:0003964">
    <property type="term" value="F:RNA-directed DNA polymerase activity"/>
    <property type="evidence" value="ECO:0007669"/>
    <property type="project" value="UniProtKB-KW"/>
</dbReference>
<protein>
    <submittedName>
        <fullName evidence="3">Reverse transcriptase domain-containing protein</fullName>
    </submittedName>
</protein>
<comment type="caution">
    <text evidence="3">The sequence shown here is derived from an EMBL/GenBank/DDBJ whole genome shotgun (WGS) entry which is preliminary data.</text>
</comment>
<keyword evidence="3" id="KW-0548">Nucleotidyltransferase</keyword>
<accession>A0A6L2MZH7</accession>
<evidence type="ECO:0000256" key="1">
    <source>
        <dbReference type="SAM" id="MobiDB-lite"/>
    </source>
</evidence>
<feature type="region of interest" description="Disordered" evidence="1">
    <location>
        <begin position="418"/>
        <end position="453"/>
    </location>
</feature>
<reference evidence="3" key="1">
    <citation type="journal article" date="2019" name="Sci. Rep.">
        <title>Draft genome of Tanacetum cinerariifolium, the natural source of mosquito coil.</title>
        <authorList>
            <person name="Yamashiro T."/>
            <person name="Shiraishi A."/>
            <person name="Satake H."/>
            <person name="Nakayama K."/>
        </authorList>
    </citation>
    <scope>NUCLEOTIDE SEQUENCE</scope>
</reference>
<dbReference type="AlphaFoldDB" id="A0A6L2MZH7"/>
<feature type="domain" description="Retrovirus-related Pol polyprotein from transposon TNT 1-94-like beta-barrel" evidence="2">
    <location>
        <begin position="299"/>
        <end position="371"/>
    </location>
</feature>
<feature type="region of interest" description="Disordered" evidence="1">
    <location>
        <begin position="123"/>
        <end position="149"/>
    </location>
</feature>
<feature type="compositionally biased region" description="Polar residues" evidence="1">
    <location>
        <begin position="431"/>
        <end position="452"/>
    </location>
</feature>
<dbReference type="InterPro" id="IPR054722">
    <property type="entry name" value="PolX-like_BBD"/>
</dbReference>
<organism evidence="3">
    <name type="scientific">Tanacetum cinerariifolium</name>
    <name type="common">Dalmatian daisy</name>
    <name type="synonym">Chrysanthemum cinerariifolium</name>
    <dbReference type="NCBI Taxonomy" id="118510"/>
    <lineage>
        <taxon>Eukaryota</taxon>
        <taxon>Viridiplantae</taxon>
        <taxon>Streptophyta</taxon>
        <taxon>Embryophyta</taxon>
        <taxon>Tracheophyta</taxon>
        <taxon>Spermatophyta</taxon>
        <taxon>Magnoliopsida</taxon>
        <taxon>eudicotyledons</taxon>
        <taxon>Gunneridae</taxon>
        <taxon>Pentapetalae</taxon>
        <taxon>asterids</taxon>
        <taxon>campanulids</taxon>
        <taxon>Asterales</taxon>
        <taxon>Asteraceae</taxon>
        <taxon>Asteroideae</taxon>
        <taxon>Anthemideae</taxon>
        <taxon>Anthemidinae</taxon>
        <taxon>Tanacetum</taxon>
    </lineage>
</organism>